<keyword evidence="2" id="KW-1185">Reference proteome</keyword>
<dbReference type="RefSeq" id="XP_052128571.1">
    <property type="nucleotide sequence ID" value="XM_052272611.1"/>
</dbReference>
<protein>
    <submittedName>
        <fullName evidence="3 4">Kelch-like protein 28</fullName>
    </submittedName>
</protein>
<dbReference type="GeneID" id="113218345"/>
<dbReference type="AlphaFoldDB" id="A0A6J1TNQ5"/>
<dbReference type="Pfam" id="PF00651">
    <property type="entry name" value="BTB"/>
    <property type="match status" value="1"/>
</dbReference>
<evidence type="ECO:0000313" key="2">
    <source>
        <dbReference type="Proteomes" id="UP000504606"/>
    </source>
</evidence>
<dbReference type="OrthoDB" id="6359943at2759"/>
<dbReference type="KEGG" id="foc:113218345"/>
<dbReference type="InterPro" id="IPR000210">
    <property type="entry name" value="BTB/POZ_dom"/>
</dbReference>
<proteinExistence type="predicted"/>
<accession>A0A6J1TNQ5</accession>
<dbReference type="Gene3D" id="3.30.710.10">
    <property type="entry name" value="Potassium Channel Kv1.1, Chain A"/>
    <property type="match status" value="1"/>
</dbReference>
<evidence type="ECO:0000313" key="4">
    <source>
        <dbReference type="RefSeq" id="XP_052128571.1"/>
    </source>
</evidence>
<dbReference type="SUPFAM" id="SSF54695">
    <property type="entry name" value="POZ domain"/>
    <property type="match status" value="1"/>
</dbReference>
<sequence>MAAERHASMPLLLLAEQTVDGASLKKSSETTRTHLAKLETKDKRVSFVPVMERKIEKDAGSACECLSLDLFCSHTDANSLMIQCKMTVEDYDLKSTKITNQTIKEESFVLKDSGHNAGVVSLKTNSLHNKKVTVLFMVYSISAPHPATGAGLHLNRARSEGTLCDVKLLVDGVELPAHRAVLAVRSAVLNRMLTGTGDFKEAREGRVELVDTSAAAVEKFLEFLYTDRIEVWHDSELDLLHLAEKYMVPELRTECCLRLWSCEPPRALSLLNATALATGTTISSALRQRLTTIVANNLQTLTSTKEWADFKAAYPVIVDTMLGASRAQTRTSTLSVWE</sequence>
<gene>
    <name evidence="3 4" type="primary">LOC113218345</name>
</gene>
<dbReference type="Proteomes" id="UP000504606">
    <property type="component" value="Unplaced"/>
</dbReference>
<dbReference type="SMART" id="SM00225">
    <property type="entry name" value="BTB"/>
    <property type="match status" value="1"/>
</dbReference>
<dbReference type="RefSeq" id="XP_026294437.2">
    <property type="nucleotide sequence ID" value="XM_026438652.2"/>
</dbReference>
<reference evidence="3 4" key="1">
    <citation type="submission" date="2025-04" db="UniProtKB">
        <authorList>
            <consortium name="RefSeq"/>
        </authorList>
    </citation>
    <scope>IDENTIFICATION</scope>
    <source>
        <tissue evidence="3 4">Whole organism</tissue>
    </source>
</reference>
<name>A0A6J1TNQ5_FRAOC</name>
<dbReference type="InterPro" id="IPR011333">
    <property type="entry name" value="SKP1/BTB/POZ_sf"/>
</dbReference>
<dbReference type="PANTHER" id="PTHR24413">
    <property type="entry name" value="SPECKLE-TYPE POZ PROTEIN"/>
    <property type="match status" value="1"/>
</dbReference>
<organism evidence="2 3">
    <name type="scientific">Frankliniella occidentalis</name>
    <name type="common">Western flower thrips</name>
    <name type="synonym">Euthrips occidentalis</name>
    <dbReference type="NCBI Taxonomy" id="133901"/>
    <lineage>
        <taxon>Eukaryota</taxon>
        <taxon>Metazoa</taxon>
        <taxon>Ecdysozoa</taxon>
        <taxon>Arthropoda</taxon>
        <taxon>Hexapoda</taxon>
        <taxon>Insecta</taxon>
        <taxon>Pterygota</taxon>
        <taxon>Neoptera</taxon>
        <taxon>Paraneoptera</taxon>
        <taxon>Thysanoptera</taxon>
        <taxon>Terebrantia</taxon>
        <taxon>Thripoidea</taxon>
        <taxon>Thripidae</taxon>
        <taxon>Frankliniella</taxon>
    </lineage>
</organism>
<dbReference type="PROSITE" id="PS50097">
    <property type="entry name" value="BTB"/>
    <property type="match status" value="1"/>
</dbReference>
<evidence type="ECO:0000259" key="1">
    <source>
        <dbReference type="PROSITE" id="PS50097"/>
    </source>
</evidence>
<evidence type="ECO:0000313" key="3">
    <source>
        <dbReference type="RefSeq" id="XP_026294437.2"/>
    </source>
</evidence>
<dbReference type="CDD" id="cd18186">
    <property type="entry name" value="BTB_POZ_ZBTB_KLHL-like"/>
    <property type="match status" value="1"/>
</dbReference>
<feature type="domain" description="BTB" evidence="1">
    <location>
        <begin position="164"/>
        <end position="233"/>
    </location>
</feature>